<dbReference type="GO" id="GO:0016887">
    <property type="term" value="F:ATP hydrolysis activity"/>
    <property type="evidence" value="ECO:0007669"/>
    <property type="project" value="InterPro"/>
</dbReference>
<name>A0A7K1L5E5_9ACTN</name>
<dbReference type="SUPFAM" id="SSF48452">
    <property type="entry name" value="TPR-like"/>
    <property type="match status" value="1"/>
</dbReference>
<dbReference type="Pfam" id="PF13401">
    <property type="entry name" value="AAA_22"/>
    <property type="match status" value="1"/>
</dbReference>
<dbReference type="Pfam" id="PF12770">
    <property type="entry name" value="CHAT"/>
    <property type="match status" value="1"/>
</dbReference>
<dbReference type="InterPro" id="IPR049945">
    <property type="entry name" value="AAA_22"/>
</dbReference>
<dbReference type="Gene3D" id="1.25.40.10">
    <property type="entry name" value="Tetratricopeptide repeat domain"/>
    <property type="match status" value="1"/>
</dbReference>
<dbReference type="PANTHER" id="PTHR47691:SF3">
    <property type="entry name" value="HTH-TYPE TRANSCRIPTIONAL REGULATOR RV0890C-RELATED"/>
    <property type="match status" value="1"/>
</dbReference>
<reference evidence="2 3" key="1">
    <citation type="submission" date="2019-11" db="EMBL/GenBank/DDBJ databases">
        <authorList>
            <person name="Cao P."/>
        </authorList>
    </citation>
    <scope>NUCLEOTIDE SEQUENCE [LARGE SCALE GENOMIC DNA]</scope>
    <source>
        <strain evidence="2 3">NEAU-AAG5</strain>
    </source>
</reference>
<dbReference type="Proteomes" id="UP000432015">
    <property type="component" value="Unassembled WGS sequence"/>
</dbReference>
<dbReference type="PANTHER" id="PTHR47691">
    <property type="entry name" value="REGULATOR-RELATED"/>
    <property type="match status" value="1"/>
</dbReference>
<dbReference type="SUPFAM" id="SSF52540">
    <property type="entry name" value="P-loop containing nucleoside triphosphate hydrolases"/>
    <property type="match status" value="1"/>
</dbReference>
<dbReference type="InterPro" id="IPR003593">
    <property type="entry name" value="AAA+_ATPase"/>
</dbReference>
<dbReference type="Gene3D" id="3.40.50.300">
    <property type="entry name" value="P-loop containing nucleotide triphosphate hydrolases"/>
    <property type="match status" value="1"/>
</dbReference>
<accession>A0A7K1L5E5</accession>
<evidence type="ECO:0000313" key="3">
    <source>
        <dbReference type="Proteomes" id="UP000432015"/>
    </source>
</evidence>
<evidence type="ECO:0000313" key="2">
    <source>
        <dbReference type="EMBL" id="MUN39476.1"/>
    </source>
</evidence>
<gene>
    <name evidence="2" type="ORF">GNZ18_23170</name>
</gene>
<dbReference type="SMART" id="SM00382">
    <property type="entry name" value="AAA"/>
    <property type="match status" value="1"/>
</dbReference>
<evidence type="ECO:0000259" key="1">
    <source>
        <dbReference type="SMART" id="SM00382"/>
    </source>
</evidence>
<dbReference type="InterPro" id="IPR024983">
    <property type="entry name" value="CHAT_dom"/>
</dbReference>
<comment type="caution">
    <text evidence="2">The sequence shown here is derived from an EMBL/GenBank/DDBJ whole genome shotgun (WGS) entry which is preliminary data.</text>
</comment>
<dbReference type="EMBL" id="WOFH01000008">
    <property type="protein sequence ID" value="MUN39476.1"/>
    <property type="molecule type" value="Genomic_DNA"/>
</dbReference>
<proteinExistence type="predicted"/>
<dbReference type="InterPro" id="IPR027417">
    <property type="entry name" value="P-loop_NTPase"/>
</dbReference>
<dbReference type="AlphaFoldDB" id="A0A7K1L5E5"/>
<feature type="domain" description="AAA+ ATPase" evidence="1">
    <location>
        <begin position="427"/>
        <end position="586"/>
    </location>
</feature>
<keyword evidence="3" id="KW-1185">Reference proteome</keyword>
<dbReference type="InterPro" id="IPR011990">
    <property type="entry name" value="TPR-like_helical_dom_sf"/>
</dbReference>
<dbReference type="RefSeq" id="WP_156218637.1">
    <property type="nucleotide sequence ID" value="NZ_WOFH01000008.1"/>
</dbReference>
<sequence length="1244" mass="132564">MHGLLRLEVVGFAGPLRWRWRLTEPDGAVIAEHEVVLDATCWQYEAMCDLHEYLRLRAAPDRRLVDEARIVHLVGRWIGAQVFGAVGTALVMRAPAAVDVVLPGAAQVVALYPLESAIVDGAMLAVRGVGLVFGIGRASRSAKRPIGDRLRILGLFSAPDGASALDLRKERYELARLMKRMAAAHDLALELKVLQYGVTRELLRDVVEDVEGWDVLHLSGHGTAGAVLLERPDGSPDLVTTGDLVALLEPMADQMKLVTLSTCSSAAPGAAEQLRLLGLDHGGDEAGEASAAGEAGPVVVSAAAMALADRLECAVLAMRYPVTSEFAVDLAASVYEQVIGGGRSLPGALARALPALVTVPPTAGRPALSVATPAIFSPPGAATTVHAPSGSYHPAHEAAGLPELPERFVGRVSVMSGASAALAPQSGVPGVVLHGMAGAGKTTCALELAHTHADTFSAFVWFTAPAEGADISDALPRFVAALEAVLPDVRLVHLLDEEERLEQALSMLAGIAEHARVLVVVDNAESLLGDGGDWQDPRWGRVLHAFVARRGRSKLIVTTRRSLRGTELHVAAVHALSRDEAVLLARDLPPLRALMDGRAPGLSAGRGRTAAARVLTMAQGHPKLLELAAAHADDLDSLNALLADAGTAWEHRAARLGELFTHGGTVSPDEGFTAVLTAWTSAIAGRLPEPERIFLQFLCALEEEDRTNGLLFGVLPYAWPATWRRVDLPGQAPDSDALLRSLARRALIAITENPANGKVAVARVHPLIAATIVQQSPPGLRAAADTEAADYWSSLYRASQSERLDEENNRVAFVAAACALPYLMRTGRLDDARFLLAVIMNLNPTPAMVATLLPFARRLVTATAGTDDQLLARHSLTRVVTHIDPPAALTELERLLADAVSAGRDDLAYIVAGDLGRGQHRAGRLAEALRVYAELPEYARRAGRGPQVQLSIEIETLQITAAQGRYEQVLTDVEGLLARVGAQQSTGGESEALWRDRVKLLGIGFKAANASSDWERALSYSDRLIDNFGEHKALPYELTDHRTDRYFPLMRLGRTDEALALLRDGREFYENHGDLRKLGAVLASLAAVEKARGHIDTALLLCGDALRTQYPYNDAPAIAVTHHNYGLILTQARDLPAAAAHHLAATILHDLMGSGFLDASIRGMAGNLVSGLAALPATPTDLVEATGRTEGVHLDRIVATLTSNPAAFEAAFRRAVKAARDLAAEHHDCDHPEHQPGPAGTCRS</sequence>
<organism evidence="2 3">
    <name type="scientific">Actinomadura litoris</name>
    <dbReference type="NCBI Taxonomy" id="2678616"/>
    <lineage>
        <taxon>Bacteria</taxon>
        <taxon>Bacillati</taxon>
        <taxon>Actinomycetota</taxon>
        <taxon>Actinomycetes</taxon>
        <taxon>Streptosporangiales</taxon>
        <taxon>Thermomonosporaceae</taxon>
        <taxon>Actinomadura</taxon>
    </lineage>
</organism>
<protein>
    <submittedName>
        <fullName evidence="2">CHAT domain-containing protein</fullName>
    </submittedName>
</protein>